<keyword evidence="1" id="KW-0812">Transmembrane</keyword>
<evidence type="ECO:0000256" key="1">
    <source>
        <dbReference type="SAM" id="Phobius"/>
    </source>
</evidence>
<feature type="transmembrane region" description="Helical" evidence="1">
    <location>
        <begin position="7"/>
        <end position="33"/>
    </location>
</feature>
<comment type="caution">
    <text evidence="2">The sequence shown here is derived from an EMBL/GenBank/DDBJ whole genome shotgun (WGS) entry which is preliminary data.</text>
</comment>
<keyword evidence="3" id="KW-1185">Reference proteome</keyword>
<gene>
    <name evidence="2" type="ORF">EUU22_05910</name>
</gene>
<dbReference type="RefSeq" id="WP_129331128.1">
    <property type="nucleotide sequence ID" value="NZ_SDVB01000170.1"/>
</dbReference>
<dbReference type="AlphaFoldDB" id="A0A4Q2TIM0"/>
<evidence type="ECO:0000313" key="2">
    <source>
        <dbReference type="EMBL" id="RYC17517.1"/>
    </source>
</evidence>
<dbReference type="EMBL" id="SDVB01000170">
    <property type="protein sequence ID" value="RYC17517.1"/>
    <property type="molecule type" value="Genomic_DNA"/>
</dbReference>
<keyword evidence="1" id="KW-1133">Transmembrane helix</keyword>
<dbReference type="OrthoDB" id="7889159at2"/>
<keyword evidence="1" id="KW-0472">Membrane</keyword>
<dbReference type="Proteomes" id="UP000291088">
    <property type="component" value="Unassembled WGS sequence"/>
</dbReference>
<proteinExistence type="predicted"/>
<protein>
    <submittedName>
        <fullName evidence="2">Uncharacterized protein</fullName>
    </submittedName>
</protein>
<reference evidence="2 3" key="1">
    <citation type="submission" date="2019-01" db="EMBL/GenBank/DDBJ databases">
        <authorList>
            <person name="Deng T."/>
        </authorList>
    </citation>
    <scope>NUCLEOTIDE SEQUENCE [LARGE SCALE GENOMIC DNA]</scope>
    <source>
        <strain evidence="2 3">F8825</strain>
    </source>
</reference>
<evidence type="ECO:0000313" key="3">
    <source>
        <dbReference type="Proteomes" id="UP000291088"/>
    </source>
</evidence>
<sequence length="78" mass="8807">MKTDLFITVMVGMMVNAVLFGIGAVTVLSIPALNEQAKYLLPAVIVLAFALTPFISRAIAPHLRIRNWYNWRENRYNA</sequence>
<organism evidence="2 3">
    <name type="scientific">Ciceribacter ferrooxidans</name>
    <dbReference type="NCBI Taxonomy" id="2509717"/>
    <lineage>
        <taxon>Bacteria</taxon>
        <taxon>Pseudomonadati</taxon>
        <taxon>Pseudomonadota</taxon>
        <taxon>Alphaproteobacteria</taxon>
        <taxon>Hyphomicrobiales</taxon>
        <taxon>Rhizobiaceae</taxon>
        <taxon>Ciceribacter</taxon>
    </lineage>
</organism>
<feature type="transmembrane region" description="Helical" evidence="1">
    <location>
        <begin position="39"/>
        <end position="60"/>
    </location>
</feature>
<accession>A0A4Q2TIM0</accession>
<name>A0A4Q2TIM0_9HYPH</name>